<organism evidence="3 4">
    <name type="scientific">Erysiphe pulchra</name>
    <dbReference type="NCBI Taxonomy" id="225359"/>
    <lineage>
        <taxon>Eukaryota</taxon>
        <taxon>Fungi</taxon>
        <taxon>Dikarya</taxon>
        <taxon>Ascomycota</taxon>
        <taxon>Pezizomycotina</taxon>
        <taxon>Leotiomycetes</taxon>
        <taxon>Erysiphales</taxon>
        <taxon>Erysiphaceae</taxon>
        <taxon>Erysiphe</taxon>
    </lineage>
</organism>
<dbReference type="InterPro" id="IPR043502">
    <property type="entry name" value="DNA/RNA_pol_sf"/>
</dbReference>
<dbReference type="GO" id="GO:0003824">
    <property type="term" value="F:catalytic activity"/>
    <property type="evidence" value="ECO:0007669"/>
    <property type="project" value="UniProtKB-KW"/>
</dbReference>
<evidence type="ECO:0000259" key="2">
    <source>
        <dbReference type="PROSITE" id="PS50878"/>
    </source>
</evidence>
<name>A0A2S4PJ84_9PEZI</name>
<feature type="domain" description="Reverse transcriptase" evidence="2">
    <location>
        <begin position="324"/>
        <end position="504"/>
    </location>
</feature>
<gene>
    <name evidence="3" type="ORF">EPUL_006099</name>
</gene>
<dbReference type="PANTHER" id="PTHR37984:SF5">
    <property type="entry name" value="PROTEIN NYNRIN-LIKE"/>
    <property type="match status" value="1"/>
</dbReference>
<dbReference type="SUPFAM" id="SSF56672">
    <property type="entry name" value="DNA/RNA polymerases"/>
    <property type="match status" value="1"/>
</dbReference>
<accession>A0A2S4PJ84</accession>
<comment type="caution">
    <text evidence="3">The sequence shown here is derived from an EMBL/GenBank/DDBJ whole genome shotgun (WGS) entry which is preliminary data.</text>
</comment>
<dbReference type="Pfam" id="PF00078">
    <property type="entry name" value="RVT_1"/>
    <property type="match status" value="1"/>
</dbReference>
<dbReference type="InterPro" id="IPR050951">
    <property type="entry name" value="Retrovirus_Pol_polyprotein"/>
</dbReference>
<dbReference type="OrthoDB" id="5428705at2759"/>
<dbReference type="Gene3D" id="3.10.20.370">
    <property type="match status" value="1"/>
</dbReference>
<dbReference type="Gene3D" id="3.30.70.270">
    <property type="match status" value="2"/>
</dbReference>
<dbReference type="FunFam" id="3.30.70.270:FF:000026">
    <property type="entry name" value="Transposon Ty3-G Gag-Pol polyprotein"/>
    <property type="match status" value="1"/>
</dbReference>
<feature type="non-terminal residue" evidence="3">
    <location>
        <position position="703"/>
    </location>
</feature>
<evidence type="ECO:0000313" key="4">
    <source>
        <dbReference type="Proteomes" id="UP000237438"/>
    </source>
</evidence>
<dbReference type="InterPro" id="IPR000477">
    <property type="entry name" value="RT_dom"/>
</dbReference>
<dbReference type="InterPro" id="IPR041577">
    <property type="entry name" value="RT_RNaseH_2"/>
</dbReference>
<dbReference type="PROSITE" id="PS50878">
    <property type="entry name" value="RT_POL"/>
    <property type="match status" value="1"/>
</dbReference>
<dbReference type="Pfam" id="PF17919">
    <property type="entry name" value="RT_RNaseH_2"/>
    <property type="match status" value="1"/>
</dbReference>
<evidence type="ECO:0000313" key="3">
    <source>
        <dbReference type="EMBL" id="POS82085.1"/>
    </source>
</evidence>
<dbReference type="PANTHER" id="PTHR37984">
    <property type="entry name" value="PROTEIN CBG26694"/>
    <property type="match status" value="1"/>
</dbReference>
<reference evidence="3 4" key="1">
    <citation type="submission" date="2017-10" db="EMBL/GenBank/DDBJ databases">
        <title>Development of genomic resources for the powdery mildew, Erysiphe pulchra.</title>
        <authorList>
            <person name="Wadl P.A."/>
            <person name="Mack B.M."/>
            <person name="Moore G."/>
            <person name="Beltz S.B."/>
        </authorList>
    </citation>
    <scope>NUCLEOTIDE SEQUENCE [LARGE SCALE GENOMIC DNA]</scope>
    <source>
        <strain evidence="3">Cflorida</strain>
    </source>
</reference>
<dbReference type="Proteomes" id="UP000237438">
    <property type="component" value="Unassembled WGS sequence"/>
</dbReference>
<keyword evidence="4" id="KW-1185">Reference proteome</keyword>
<proteinExistence type="predicted"/>
<dbReference type="InterPro" id="IPR043128">
    <property type="entry name" value="Rev_trsase/Diguanyl_cyclase"/>
</dbReference>
<dbReference type="Gene3D" id="3.10.10.10">
    <property type="entry name" value="HIV Type 1 Reverse Transcriptase, subunit A, domain 1"/>
    <property type="match status" value="1"/>
</dbReference>
<dbReference type="STRING" id="225359.A0A2S4PJ84"/>
<dbReference type="CDD" id="cd09274">
    <property type="entry name" value="RNase_HI_RT_Ty3"/>
    <property type="match status" value="1"/>
</dbReference>
<dbReference type="AlphaFoldDB" id="A0A2S4PJ84"/>
<protein>
    <recommendedName>
        <fullName evidence="2">Reverse transcriptase domain-containing protein</fullName>
    </recommendedName>
</protein>
<dbReference type="EMBL" id="PEDP01004392">
    <property type="protein sequence ID" value="POS82085.1"/>
    <property type="molecule type" value="Genomic_DNA"/>
</dbReference>
<keyword evidence="1" id="KW-0511">Multifunctional enzyme</keyword>
<sequence>MIKGTQPNLLRQAIQGTAFATLFYGSETWYGPKTSVWIINQLQGAINRAARAVLPVYKTTPVPVLLRETGWGPATAWLERSHDRLATRIAAADTNHPLRKRWKSPYFQWIRRRQFLELSLDTQEAPWYELNSTKAKEEIGIVGRTEGLGMFKEYINSSEIGILALIVFSDGSMDKDRNVGAGYCIYRGSNTEIASGKIPLERTVEIYDAEIIGATEGLRAPSVTASPIKIKHISASSFYFLANKADHTAGIIFPKNYDTPTKATYLHDLLEAFDHRRADELPQYSVDDHKIILEPNKDPPFSRKYRTLGTKELEAVKLYIEDLTSKGHIRPSSSPAAAPVLIVRKPGGGGLRVCIDYRGLNDITIKNRYPIPNIEETLQRLQGCKYFTKLDIIAAFNRIRIAAGDEWKTSFTTRYGQFEYLFMPFRICNAPGTFQHYINKSLNEYLDLWATAYLDDVLIFSKTLTEHKEHVRKVVSRLLDNKLFIDIHKCEFHTSKVKYLGLIVGASGIEMDPEKVTAVVNWKTPTTVKDVQAFLGFANFYRRFIHNFSVITKPLTDITRFSTIISTKSKKKQSYAPFHWSKECQSSFDMLKIAFTTAPILAHFDPNCETILETDASDFVTAGVLSQNIDGILRPISYYSKKMTPTECNYGIYDKELLAIVKAFEIWRSELISVEPDNPIKIYSDHKSLEWFMSTKILNRRQA</sequence>
<evidence type="ECO:0000256" key="1">
    <source>
        <dbReference type="ARBA" id="ARBA00023268"/>
    </source>
</evidence>
<dbReference type="CDD" id="cd01647">
    <property type="entry name" value="RT_LTR"/>
    <property type="match status" value="1"/>
</dbReference>